<dbReference type="AlphaFoldDB" id="A0A9Q5GT43"/>
<evidence type="ECO:0000313" key="5">
    <source>
        <dbReference type="Proteomes" id="UP000281028"/>
    </source>
</evidence>
<gene>
    <name evidence="4" type="ORF">ECE50_011240</name>
</gene>
<evidence type="ECO:0000313" key="4">
    <source>
        <dbReference type="EMBL" id="NSL87409.1"/>
    </source>
</evidence>
<feature type="domain" description="SGNH hydrolase-type esterase N-terminal" evidence="3">
    <location>
        <begin position="25"/>
        <end position="164"/>
    </location>
</feature>
<reference evidence="4" key="1">
    <citation type="submission" date="2020-05" db="EMBL/GenBank/DDBJ databases">
        <title>Chitinophaga laudate sp. nov., isolated from a tropical peat swamp.</title>
        <authorList>
            <person name="Goh C.B.S."/>
            <person name="Lee M.S."/>
            <person name="Parimannan S."/>
            <person name="Pasbakhsh P."/>
            <person name="Yule C.M."/>
            <person name="Rajandas H."/>
            <person name="Loke S."/>
            <person name="Croft L."/>
            <person name="Tan J.B.L."/>
        </authorList>
    </citation>
    <scope>NUCLEOTIDE SEQUENCE</scope>
    <source>
        <strain evidence="4">Mgbs1</strain>
    </source>
</reference>
<dbReference type="PANTHER" id="PTHR30383">
    <property type="entry name" value="THIOESTERASE 1/PROTEASE 1/LYSOPHOSPHOLIPASE L1"/>
    <property type="match status" value="1"/>
</dbReference>
<evidence type="ECO:0000259" key="2">
    <source>
        <dbReference type="Pfam" id="PF14606"/>
    </source>
</evidence>
<dbReference type="EMBL" id="RIAR02000001">
    <property type="protein sequence ID" value="NSL87409.1"/>
    <property type="molecule type" value="Genomic_DNA"/>
</dbReference>
<feature type="chain" id="PRO_5040392991" evidence="1">
    <location>
        <begin position="21"/>
        <end position="355"/>
    </location>
</feature>
<dbReference type="Pfam" id="PF14607">
    <property type="entry name" value="GxDLY"/>
    <property type="match status" value="1"/>
</dbReference>
<accession>A0A9Q5GT43</accession>
<protein>
    <submittedName>
        <fullName evidence="4">Hydrolase</fullName>
    </submittedName>
</protein>
<keyword evidence="4" id="KW-0378">Hydrolase</keyword>
<evidence type="ECO:0000259" key="3">
    <source>
        <dbReference type="Pfam" id="PF14607"/>
    </source>
</evidence>
<keyword evidence="1" id="KW-0732">Signal</keyword>
<dbReference type="InterPro" id="IPR051532">
    <property type="entry name" value="Ester_Hydrolysis_Enzymes"/>
</dbReference>
<name>A0A9Q5GT43_9BACT</name>
<evidence type="ECO:0000256" key="1">
    <source>
        <dbReference type="SAM" id="SignalP"/>
    </source>
</evidence>
<keyword evidence="5" id="KW-1185">Reference proteome</keyword>
<dbReference type="SUPFAM" id="SSF52266">
    <property type="entry name" value="SGNH hydrolase"/>
    <property type="match status" value="1"/>
</dbReference>
<dbReference type="PANTHER" id="PTHR30383:SF29">
    <property type="entry name" value="SGNH HYDROLASE-TYPE ESTERASE DOMAIN-CONTAINING PROTEIN"/>
    <property type="match status" value="1"/>
</dbReference>
<comment type="caution">
    <text evidence="4">The sequence shown here is derived from an EMBL/GenBank/DDBJ whole genome shotgun (WGS) entry which is preliminary data.</text>
</comment>
<proteinExistence type="predicted"/>
<dbReference type="InterPro" id="IPR013830">
    <property type="entry name" value="SGNH_hydro"/>
</dbReference>
<dbReference type="GO" id="GO:0016788">
    <property type="term" value="F:hydrolase activity, acting on ester bonds"/>
    <property type="evidence" value="ECO:0007669"/>
    <property type="project" value="UniProtKB-ARBA"/>
</dbReference>
<dbReference type="Pfam" id="PF14606">
    <property type="entry name" value="Lipase_GDSL_3"/>
    <property type="match status" value="1"/>
</dbReference>
<dbReference type="Proteomes" id="UP000281028">
    <property type="component" value="Unassembled WGS sequence"/>
</dbReference>
<feature type="signal peptide" evidence="1">
    <location>
        <begin position="1"/>
        <end position="20"/>
    </location>
</feature>
<feature type="domain" description="SGNH hydrolase-type esterase" evidence="2">
    <location>
        <begin position="175"/>
        <end position="352"/>
    </location>
</feature>
<dbReference type="InterPro" id="IPR036514">
    <property type="entry name" value="SGNH_hydro_sf"/>
</dbReference>
<dbReference type="InterPro" id="IPR032740">
    <property type="entry name" value="GxDLY"/>
</dbReference>
<sequence length="355" mass="39616">MKKTLLSLFTVILLMTAARAQSLVYHNAMEFPLIGRYHNDSSYNRLPAKYQATVRPEVWYLSRNAAGIAVRFSSNATTIAARWKVINNFAMNHMTATGIKGLDLYALVNNKWQFVNSAIPDGSSSSEKTFLHKGEPVQREYLLYLPLYDGIDSLAIGVNEGAVIEKPRGQQLLDKKPVVYYGSSIAQGGCANRPGMAYTSILSRQLQRPFINLGFSGNGKFETSVGAAICETDPALIVIDCNPNTDAEQIQPGAVALVRQLRQCKPRVPILLVENYMYENAYFEKDMKEMVFRKRAALKQAYLQLLQSGVKNLHYTSGEGFLGDDHEGTVDGVHPTDIGMERFARRIRPVIEKLL</sequence>
<dbReference type="Gene3D" id="2.60.120.260">
    <property type="entry name" value="Galactose-binding domain-like"/>
    <property type="match status" value="1"/>
</dbReference>
<dbReference type="Gene3D" id="3.40.50.1110">
    <property type="entry name" value="SGNH hydrolase"/>
    <property type="match status" value="1"/>
</dbReference>
<organism evidence="4 5">
    <name type="scientific">Chitinophaga solisilvae</name>
    <dbReference type="NCBI Taxonomy" id="1233460"/>
    <lineage>
        <taxon>Bacteria</taxon>
        <taxon>Pseudomonadati</taxon>
        <taxon>Bacteroidota</taxon>
        <taxon>Chitinophagia</taxon>
        <taxon>Chitinophagales</taxon>
        <taxon>Chitinophagaceae</taxon>
        <taxon>Chitinophaga</taxon>
    </lineage>
</organism>